<evidence type="ECO:0000313" key="5">
    <source>
        <dbReference type="Proteomes" id="UP001596201"/>
    </source>
</evidence>
<keyword evidence="5" id="KW-1185">Reference proteome</keyword>
<evidence type="ECO:0000313" key="4">
    <source>
        <dbReference type="EMBL" id="MFC5369167.1"/>
    </source>
</evidence>
<gene>
    <name evidence="4" type="ORF">ACFPJ5_19750</name>
</gene>
<protein>
    <submittedName>
        <fullName evidence="4">Uncharacterized protein</fullName>
    </submittedName>
</protein>
<evidence type="ECO:0000259" key="3">
    <source>
        <dbReference type="Pfam" id="PF24422"/>
    </source>
</evidence>
<dbReference type="RefSeq" id="WP_227231220.1">
    <property type="nucleotide sequence ID" value="NZ_JAJCVJ010000003.1"/>
</dbReference>
<accession>A0ABD5RGG2</accession>
<dbReference type="AlphaFoldDB" id="A0ABD5RGG2"/>
<dbReference type="EMBL" id="JBHSKX010000004">
    <property type="protein sequence ID" value="MFC5369167.1"/>
    <property type="molecule type" value="Genomic_DNA"/>
</dbReference>
<feature type="domain" description="DUF7552" evidence="3">
    <location>
        <begin position="5"/>
        <end position="79"/>
    </location>
</feature>
<evidence type="ECO:0000256" key="1">
    <source>
        <dbReference type="SAM" id="MobiDB-lite"/>
    </source>
</evidence>
<reference evidence="4 5" key="1">
    <citation type="journal article" date="2019" name="Int. J. Syst. Evol. Microbiol.">
        <title>The Global Catalogue of Microorganisms (GCM) 10K type strain sequencing project: providing services to taxonomists for standard genome sequencing and annotation.</title>
        <authorList>
            <consortium name="The Broad Institute Genomics Platform"/>
            <consortium name="The Broad Institute Genome Sequencing Center for Infectious Disease"/>
            <person name="Wu L."/>
            <person name="Ma J."/>
        </authorList>
    </citation>
    <scope>NUCLEOTIDE SEQUENCE [LARGE SCALE GENOMIC DNA]</scope>
    <source>
        <strain evidence="4 5">CGMCC 1.12237</strain>
    </source>
</reference>
<sequence>MVGPTLIDIREHIDALATEDGQYYVRCGRTGDRPVPAAGHRFSDRATARAAARATAQYRSALRRYDPQVPYYDLIVCETPRDDTVGHPRESSERPEHRLSDPVVPDSTTPARRDLVEFCHRVAGAVFETLSSAGYDAVERAVMDAYFELAETVDDPDELCLCLLESMASELRGSLSPGEQAEVLTDAAARLDSPRDDDDPLDATLTALEQRGLIESFTRSPYSVDRDGEERSAVVQISGYVLSPRDGRLPVLPLTLELCRHHAERSSRSVQVTAVDGGWQLTFALADTEDQNGLVSAPIDGEV</sequence>
<proteinExistence type="predicted"/>
<dbReference type="InterPro" id="IPR055973">
    <property type="entry name" value="DUF7551"/>
</dbReference>
<dbReference type="InterPro" id="IPR055974">
    <property type="entry name" value="DUF7552"/>
</dbReference>
<name>A0ABD5RGG2_9EURY</name>
<comment type="caution">
    <text evidence="4">The sequence shown here is derived from an EMBL/GenBank/DDBJ whole genome shotgun (WGS) entry which is preliminary data.</text>
</comment>
<dbReference type="Proteomes" id="UP001596201">
    <property type="component" value="Unassembled WGS sequence"/>
</dbReference>
<feature type="domain" description="DUF7551" evidence="2">
    <location>
        <begin position="115"/>
        <end position="299"/>
    </location>
</feature>
<feature type="compositionally biased region" description="Basic and acidic residues" evidence="1">
    <location>
        <begin position="82"/>
        <end position="100"/>
    </location>
</feature>
<feature type="region of interest" description="Disordered" evidence="1">
    <location>
        <begin position="82"/>
        <end position="108"/>
    </location>
</feature>
<evidence type="ECO:0000259" key="2">
    <source>
        <dbReference type="Pfam" id="PF24420"/>
    </source>
</evidence>
<organism evidence="4 5">
    <name type="scientific">Salinirubrum litoreum</name>
    <dbReference type="NCBI Taxonomy" id="1126234"/>
    <lineage>
        <taxon>Archaea</taxon>
        <taxon>Methanobacteriati</taxon>
        <taxon>Methanobacteriota</taxon>
        <taxon>Stenosarchaea group</taxon>
        <taxon>Halobacteria</taxon>
        <taxon>Halobacteriales</taxon>
        <taxon>Haloferacaceae</taxon>
        <taxon>Salinirubrum</taxon>
    </lineage>
</organism>
<dbReference type="Pfam" id="PF24422">
    <property type="entry name" value="DUF7552"/>
    <property type="match status" value="1"/>
</dbReference>
<dbReference type="Pfam" id="PF24420">
    <property type="entry name" value="DUF7551"/>
    <property type="match status" value="1"/>
</dbReference>